<dbReference type="InterPro" id="IPR018277">
    <property type="entry name" value="Ribosomal_eS19_CS"/>
</dbReference>
<feature type="compositionally biased region" description="Basic and acidic residues" evidence="6">
    <location>
        <begin position="1"/>
        <end position="13"/>
    </location>
</feature>
<dbReference type="EMBL" id="OU015569">
    <property type="protein sequence ID" value="CAG5098160.1"/>
    <property type="molecule type" value="Genomic_DNA"/>
</dbReference>
<accession>A0ABN7SDC9</accession>
<organism evidence="7 8">
    <name type="scientific">Oikopleura dioica</name>
    <name type="common">Tunicate</name>
    <dbReference type="NCBI Taxonomy" id="34765"/>
    <lineage>
        <taxon>Eukaryota</taxon>
        <taxon>Metazoa</taxon>
        <taxon>Chordata</taxon>
        <taxon>Tunicata</taxon>
        <taxon>Appendicularia</taxon>
        <taxon>Copelata</taxon>
        <taxon>Oikopleuridae</taxon>
        <taxon>Oikopleura</taxon>
    </lineage>
</organism>
<name>A0ABN7SDC9_OIKDI</name>
<dbReference type="InterPro" id="IPR001266">
    <property type="entry name" value="Ribosomal_eS19"/>
</dbReference>
<reference evidence="7 8" key="1">
    <citation type="submission" date="2021-04" db="EMBL/GenBank/DDBJ databases">
        <authorList>
            <person name="Bliznina A."/>
        </authorList>
    </citation>
    <scope>NUCLEOTIDE SEQUENCE [LARGE SCALE GENOMIC DNA]</scope>
</reference>
<evidence type="ECO:0000313" key="7">
    <source>
        <dbReference type="EMBL" id="CAG5098160.1"/>
    </source>
</evidence>
<dbReference type="Gene3D" id="1.10.10.10">
    <property type="entry name" value="Winged helix-like DNA-binding domain superfamily/Winged helix DNA-binding domain"/>
    <property type="match status" value="1"/>
</dbReference>
<evidence type="ECO:0000256" key="5">
    <source>
        <dbReference type="ARBA" id="ARBA00035466"/>
    </source>
</evidence>
<gene>
    <name evidence="7" type="ORF">OKIOD_LOCUS6977</name>
</gene>
<evidence type="ECO:0000256" key="2">
    <source>
        <dbReference type="ARBA" id="ARBA00022980"/>
    </source>
</evidence>
<dbReference type="Pfam" id="PF01090">
    <property type="entry name" value="Ribosomal_S19e"/>
    <property type="match status" value="1"/>
</dbReference>
<feature type="region of interest" description="Disordered" evidence="6">
    <location>
        <begin position="1"/>
        <end position="31"/>
    </location>
</feature>
<proteinExistence type="inferred from homology"/>
<dbReference type="PANTHER" id="PTHR11710">
    <property type="entry name" value="40S RIBOSOMAL PROTEIN S19"/>
    <property type="match status" value="1"/>
</dbReference>
<feature type="compositionally biased region" description="Basic and acidic residues" evidence="6">
    <location>
        <begin position="21"/>
        <end position="31"/>
    </location>
</feature>
<dbReference type="InterPro" id="IPR036388">
    <property type="entry name" value="WH-like_DNA-bd_sf"/>
</dbReference>
<dbReference type="SMART" id="SM01413">
    <property type="entry name" value="Ribosomal_S19e"/>
    <property type="match status" value="1"/>
</dbReference>
<sequence>MGQKGERGLGERHREKHNRPIRGESPREARRERESVGAIKLNVVFHRQNFTFLEFLQSVLQFVENLPFPAIYYTDPENLNSVQIMPSVCVKDVDQQEFVKAFAEFLKNSGKVKVPEWADIVKTATHRELAPYDPDWFYVRCASLARHLYMRGNAGVGAFRKVYGGSRHRGVAPNHFHVANGNLIRKALQALEACKILEKSNFRGRVITRVGRRDMDRVAGAINKNAAE</sequence>
<comment type="similarity">
    <text evidence="1">Belongs to the eukaryotic ribosomal protein eS19 family.</text>
</comment>
<evidence type="ECO:0000313" key="8">
    <source>
        <dbReference type="Proteomes" id="UP001158576"/>
    </source>
</evidence>
<dbReference type="Proteomes" id="UP001158576">
    <property type="component" value="Chromosome XSR"/>
</dbReference>
<evidence type="ECO:0000256" key="4">
    <source>
        <dbReference type="ARBA" id="ARBA00035143"/>
    </source>
</evidence>
<dbReference type="InterPro" id="IPR036390">
    <property type="entry name" value="WH_DNA-bd_sf"/>
</dbReference>
<keyword evidence="3" id="KW-0687">Ribonucleoprotein</keyword>
<protein>
    <recommendedName>
        <fullName evidence="4">Small ribosomal subunit protein eS19</fullName>
    </recommendedName>
    <alternativeName>
        <fullName evidence="5">40S ribosomal protein S19</fullName>
    </alternativeName>
</protein>
<dbReference type="SUPFAM" id="SSF46785">
    <property type="entry name" value="Winged helix' DNA-binding domain"/>
    <property type="match status" value="1"/>
</dbReference>
<evidence type="ECO:0000256" key="1">
    <source>
        <dbReference type="ARBA" id="ARBA00010014"/>
    </source>
</evidence>
<dbReference type="PROSITE" id="PS00628">
    <property type="entry name" value="RIBOSOMAL_S19E"/>
    <property type="match status" value="1"/>
</dbReference>
<evidence type="ECO:0000256" key="3">
    <source>
        <dbReference type="ARBA" id="ARBA00023274"/>
    </source>
</evidence>
<dbReference type="PANTHER" id="PTHR11710:SF0">
    <property type="entry name" value="40S RIBOSOMAL PROTEIN S19"/>
    <property type="match status" value="1"/>
</dbReference>
<evidence type="ECO:0000256" key="6">
    <source>
        <dbReference type="SAM" id="MobiDB-lite"/>
    </source>
</evidence>
<keyword evidence="8" id="KW-1185">Reference proteome</keyword>
<keyword evidence="2" id="KW-0689">Ribosomal protein</keyword>